<protein>
    <submittedName>
        <fullName evidence="1">3839_t:CDS:1</fullName>
    </submittedName>
</protein>
<dbReference type="EMBL" id="CAJVPT010070744">
    <property type="protein sequence ID" value="CAG8779755.1"/>
    <property type="molecule type" value="Genomic_DNA"/>
</dbReference>
<keyword evidence="2" id="KW-1185">Reference proteome</keyword>
<comment type="caution">
    <text evidence="1">The sequence shown here is derived from an EMBL/GenBank/DDBJ whole genome shotgun (WGS) entry which is preliminary data.</text>
</comment>
<feature type="non-terminal residue" evidence="1">
    <location>
        <position position="54"/>
    </location>
</feature>
<gene>
    <name evidence="1" type="ORF">ACOLOM_LOCUS14269</name>
</gene>
<accession>A0ACA9R7M6</accession>
<organism evidence="1 2">
    <name type="scientific">Acaulospora colombiana</name>
    <dbReference type="NCBI Taxonomy" id="27376"/>
    <lineage>
        <taxon>Eukaryota</taxon>
        <taxon>Fungi</taxon>
        <taxon>Fungi incertae sedis</taxon>
        <taxon>Mucoromycota</taxon>
        <taxon>Glomeromycotina</taxon>
        <taxon>Glomeromycetes</taxon>
        <taxon>Diversisporales</taxon>
        <taxon>Acaulosporaceae</taxon>
        <taxon>Acaulospora</taxon>
    </lineage>
</organism>
<proteinExistence type="predicted"/>
<dbReference type="Proteomes" id="UP000789525">
    <property type="component" value="Unassembled WGS sequence"/>
</dbReference>
<sequence>METLADLWDALPREKRLFDSIEAPPAKAAAPATLSSLPIEILHLILAHCNNQDI</sequence>
<reference evidence="1" key="1">
    <citation type="submission" date="2021-06" db="EMBL/GenBank/DDBJ databases">
        <authorList>
            <person name="Kallberg Y."/>
            <person name="Tangrot J."/>
            <person name="Rosling A."/>
        </authorList>
    </citation>
    <scope>NUCLEOTIDE SEQUENCE</scope>
    <source>
        <strain evidence="1">CL356</strain>
    </source>
</reference>
<evidence type="ECO:0000313" key="1">
    <source>
        <dbReference type="EMBL" id="CAG8779755.1"/>
    </source>
</evidence>
<name>A0ACA9R7M6_9GLOM</name>
<evidence type="ECO:0000313" key="2">
    <source>
        <dbReference type="Proteomes" id="UP000789525"/>
    </source>
</evidence>